<organism evidence="2 3">
    <name type="scientific">Linum trigynum</name>
    <dbReference type="NCBI Taxonomy" id="586398"/>
    <lineage>
        <taxon>Eukaryota</taxon>
        <taxon>Viridiplantae</taxon>
        <taxon>Streptophyta</taxon>
        <taxon>Embryophyta</taxon>
        <taxon>Tracheophyta</taxon>
        <taxon>Spermatophyta</taxon>
        <taxon>Magnoliopsida</taxon>
        <taxon>eudicotyledons</taxon>
        <taxon>Gunneridae</taxon>
        <taxon>Pentapetalae</taxon>
        <taxon>rosids</taxon>
        <taxon>fabids</taxon>
        <taxon>Malpighiales</taxon>
        <taxon>Linaceae</taxon>
        <taxon>Linum</taxon>
    </lineage>
</organism>
<dbReference type="EMBL" id="OZ034816">
    <property type="protein sequence ID" value="CAL1379450.1"/>
    <property type="molecule type" value="Genomic_DNA"/>
</dbReference>
<feature type="region of interest" description="Disordered" evidence="1">
    <location>
        <begin position="41"/>
        <end position="69"/>
    </location>
</feature>
<keyword evidence="3" id="KW-1185">Reference proteome</keyword>
<gene>
    <name evidence="2" type="ORF">LTRI10_LOCUS20969</name>
</gene>
<proteinExistence type="predicted"/>
<evidence type="ECO:0000256" key="1">
    <source>
        <dbReference type="SAM" id="MobiDB-lite"/>
    </source>
</evidence>
<sequence>MPTSAPSGRPPDPLQQAGFQVGTDTTPQTTLTMMDSAMVIDGGVKDGRPTADSQTLARDTTSTQPGSGPFSYANAVTGLLKQTTNPLTSSQWMPVGEHDLVPRDFNGEPALRVSTSFMSKL</sequence>
<dbReference type="AlphaFoldDB" id="A0AAV2E1M6"/>
<accession>A0AAV2E1M6</accession>
<evidence type="ECO:0000313" key="3">
    <source>
        <dbReference type="Proteomes" id="UP001497516"/>
    </source>
</evidence>
<feature type="compositionally biased region" description="Polar residues" evidence="1">
    <location>
        <begin position="51"/>
        <end position="66"/>
    </location>
</feature>
<evidence type="ECO:0000313" key="2">
    <source>
        <dbReference type="EMBL" id="CAL1379450.1"/>
    </source>
</evidence>
<name>A0AAV2E1M6_9ROSI</name>
<dbReference type="Proteomes" id="UP001497516">
    <property type="component" value="Chromosome 3"/>
</dbReference>
<protein>
    <submittedName>
        <fullName evidence="2">Uncharacterized protein</fullName>
    </submittedName>
</protein>
<feature type="region of interest" description="Disordered" evidence="1">
    <location>
        <begin position="1"/>
        <end position="27"/>
    </location>
</feature>
<reference evidence="2 3" key="1">
    <citation type="submission" date="2024-04" db="EMBL/GenBank/DDBJ databases">
        <authorList>
            <person name="Fracassetti M."/>
        </authorList>
    </citation>
    <scope>NUCLEOTIDE SEQUENCE [LARGE SCALE GENOMIC DNA]</scope>
</reference>